<feature type="domain" description="N-acetyltransferase" evidence="2">
    <location>
        <begin position="3"/>
        <end position="159"/>
    </location>
</feature>
<dbReference type="CDD" id="cd04301">
    <property type="entry name" value="NAT_SF"/>
    <property type="match status" value="1"/>
</dbReference>
<dbReference type="PANTHER" id="PTHR13947:SF37">
    <property type="entry name" value="LD18367P"/>
    <property type="match status" value="1"/>
</dbReference>
<dbReference type="PROSITE" id="PS51186">
    <property type="entry name" value="GNAT"/>
    <property type="match status" value="1"/>
</dbReference>
<reference evidence="3 4" key="1">
    <citation type="journal article" date="2018" name="Int. J. Syst. Evol. Microbiol.">
        <title>Uliginosibacterium sediminicola sp. nov., isolated from freshwater sediment.</title>
        <authorList>
            <person name="Hwang W.M."/>
            <person name="Kim S.M."/>
            <person name="Kang K."/>
            <person name="Ahn T.Y."/>
        </authorList>
    </citation>
    <scope>NUCLEOTIDE SEQUENCE [LARGE SCALE GENOMIC DNA]</scope>
    <source>
        <strain evidence="3 4">M1-21</strain>
    </source>
</reference>
<dbReference type="InterPro" id="IPR050769">
    <property type="entry name" value="NAT_camello-type"/>
</dbReference>
<comment type="caution">
    <text evidence="3">The sequence shown here is derived from an EMBL/GenBank/DDBJ whole genome shotgun (WGS) entry which is preliminary data.</text>
</comment>
<dbReference type="EMBL" id="JBDIVE010000003">
    <property type="protein sequence ID" value="MEN3068574.1"/>
    <property type="molecule type" value="Genomic_DNA"/>
</dbReference>
<dbReference type="RefSeq" id="WP_345919339.1">
    <property type="nucleotide sequence ID" value="NZ_JBDIVE010000003.1"/>
</dbReference>
<dbReference type="PANTHER" id="PTHR13947">
    <property type="entry name" value="GNAT FAMILY N-ACETYLTRANSFERASE"/>
    <property type="match status" value="1"/>
</dbReference>
<gene>
    <name evidence="3" type="ORF">ABDB84_08800</name>
</gene>
<dbReference type="InterPro" id="IPR016181">
    <property type="entry name" value="Acyl_CoA_acyltransferase"/>
</dbReference>
<keyword evidence="4" id="KW-1185">Reference proteome</keyword>
<accession>A0ABU9YXU3</accession>
<sequence length="162" mass="17984">MSATIEEGYRPGCIGRIAQLHARYYAAASGFGVEFEAKVARELGDFCGSYKAGRDGLWLAADAEIQGSIAIDGSNAQDEGAHLRWFITSDSLRGQGIGRQLLETALRFADACQYQRTYLWTFNGLLAARHLYESHGFRLVHESLGSQWGTVVQEQKFLRVAY</sequence>
<evidence type="ECO:0000313" key="3">
    <source>
        <dbReference type="EMBL" id="MEN3068574.1"/>
    </source>
</evidence>
<organism evidence="3 4">
    <name type="scientific">Uliginosibacterium sediminicola</name>
    <dbReference type="NCBI Taxonomy" id="2024550"/>
    <lineage>
        <taxon>Bacteria</taxon>
        <taxon>Pseudomonadati</taxon>
        <taxon>Pseudomonadota</taxon>
        <taxon>Betaproteobacteria</taxon>
        <taxon>Rhodocyclales</taxon>
        <taxon>Zoogloeaceae</taxon>
        <taxon>Uliginosibacterium</taxon>
    </lineage>
</organism>
<evidence type="ECO:0000259" key="2">
    <source>
        <dbReference type="PROSITE" id="PS51186"/>
    </source>
</evidence>
<dbReference type="Pfam" id="PF00583">
    <property type="entry name" value="Acetyltransf_1"/>
    <property type="match status" value="1"/>
</dbReference>
<proteinExistence type="predicted"/>
<keyword evidence="1" id="KW-0808">Transferase</keyword>
<protein>
    <submittedName>
        <fullName evidence="3">GNAT family N-acetyltransferase</fullName>
    </submittedName>
</protein>
<dbReference type="Proteomes" id="UP001410394">
    <property type="component" value="Unassembled WGS sequence"/>
</dbReference>
<dbReference type="InterPro" id="IPR000182">
    <property type="entry name" value="GNAT_dom"/>
</dbReference>
<dbReference type="SUPFAM" id="SSF55729">
    <property type="entry name" value="Acyl-CoA N-acyltransferases (Nat)"/>
    <property type="match status" value="1"/>
</dbReference>
<name>A0ABU9YXU3_9RHOO</name>
<evidence type="ECO:0000256" key="1">
    <source>
        <dbReference type="ARBA" id="ARBA00022679"/>
    </source>
</evidence>
<evidence type="ECO:0000313" key="4">
    <source>
        <dbReference type="Proteomes" id="UP001410394"/>
    </source>
</evidence>
<dbReference type="Gene3D" id="3.40.630.30">
    <property type="match status" value="1"/>
</dbReference>